<comment type="caution">
    <text evidence="2">The sequence shown here is derived from an EMBL/GenBank/DDBJ whole genome shotgun (WGS) entry which is preliminary data.</text>
</comment>
<keyword evidence="1" id="KW-0732">Signal</keyword>
<accession>A0ABP3M776</accession>
<evidence type="ECO:0000313" key="3">
    <source>
        <dbReference type="Proteomes" id="UP001500729"/>
    </source>
</evidence>
<proteinExistence type="predicted"/>
<feature type="chain" id="PRO_5047165138" description="Lipoprotein" evidence="1">
    <location>
        <begin position="16"/>
        <end position="114"/>
    </location>
</feature>
<keyword evidence="3" id="KW-1185">Reference proteome</keyword>
<reference evidence="3" key="1">
    <citation type="journal article" date="2019" name="Int. J. Syst. Evol. Microbiol.">
        <title>The Global Catalogue of Microorganisms (GCM) 10K type strain sequencing project: providing services to taxonomists for standard genome sequencing and annotation.</title>
        <authorList>
            <consortium name="The Broad Institute Genomics Platform"/>
            <consortium name="The Broad Institute Genome Sequencing Center for Infectious Disease"/>
            <person name="Wu L."/>
            <person name="Ma J."/>
        </authorList>
    </citation>
    <scope>NUCLEOTIDE SEQUENCE [LARGE SCALE GENOMIC DNA]</scope>
    <source>
        <strain evidence="3">JCM 10303</strain>
    </source>
</reference>
<evidence type="ECO:0000313" key="2">
    <source>
        <dbReference type="EMBL" id="GAA0514498.1"/>
    </source>
</evidence>
<evidence type="ECO:0000256" key="1">
    <source>
        <dbReference type="SAM" id="SignalP"/>
    </source>
</evidence>
<dbReference type="PROSITE" id="PS51257">
    <property type="entry name" value="PROKAR_LIPOPROTEIN"/>
    <property type="match status" value="1"/>
</dbReference>
<dbReference type="RefSeq" id="WP_009946308.1">
    <property type="nucleotide sequence ID" value="NZ_BAAAGS010000005.1"/>
</dbReference>
<feature type="signal peptide" evidence="1">
    <location>
        <begin position="1"/>
        <end position="15"/>
    </location>
</feature>
<name>A0ABP3M776_SACER</name>
<protein>
    <recommendedName>
        <fullName evidence="4">Lipoprotein</fullName>
    </recommendedName>
</protein>
<dbReference type="Proteomes" id="UP001500729">
    <property type="component" value="Unassembled WGS sequence"/>
</dbReference>
<organism evidence="2 3">
    <name type="scientific">Saccharopolyspora erythraea</name>
    <name type="common">Streptomyces erythraeus</name>
    <dbReference type="NCBI Taxonomy" id="1836"/>
    <lineage>
        <taxon>Bacteria</taxon>
        <taxon>Bacillati</taxon>
        <taxon>Actinomycetota</taxon>
        <taxon>Actinomycetes</taxon>
        <taxon>Pseudonocardiales</taxon>
        <taxon>Pseudonocardiaceae</taxon>
        <taxon>Saccharopolyspora</taxon>
    </lineage>
</organism>
<sequence>MDALRLLLCAGLAVAAVGCAVQQDSATQAGPAPPVAAPAPDRAERATISGTIASGVETGCYVLRSGGKLYQLIGDDPDIRRPGLHVVVRGEARPGTPTTCMQGIPFHVTDARPA</sequence>
<evidence type="ECO:0008006" key="4">
    <source>
        <dbReference type="Google" id="ProtNLM"/>
    </source>
</evidence>
<dbReference type="EMBL" id="BAAAGS010000005">
    <property type="protein sequence ID" value="GAA0514498.1"/>
    <property type="molecule type" value="Genomic_DNA"/>
</dbReference>
<gene>
    <name evidence="2" type="ORF">GCM10009533_11810</name>
</gene>